<name>A0A386KA04_9CAUD</name>
<dbReference type="EMBL" id="MH744423">
    <property type="protein sequence ID" value="AYD82019.1"/>
    <property type="molecule type" value="Genomic_DNA"/>
</dbReference>
<evidence type="ECO:0000313" key="1">
    <source>
        <dbReference type="EMBL" id="AYD82019.1"/>
    </source>
</evidence>
<proteinExistence type="predicted"/>
<dbReference type="Proteomes" id="UP000269292">
    <property type="component" value="Segment"/>
</dbReference>
<protein>
    <submittedName>
        <fullName evidence="1">Uncharacterized protein</fullName>
    </submittedName>
</protein>
<dbReference type="RefSeq" id="YP_009949687.1">
    <property type="nucleotide sequence ID" value="NC_051583.1"/>
</dbReference>
<gene>
    <name evidence="1" type="primary">24</name>
    <name evidence="1" type="ORF">SEA_SAGUARO_24</name>
</gene>
<keyword evidence="2" id="KW-1185">Reference proteome</keyword>
<evidence type="ECO:0000313" key="2">
    <source>
        <dbReference type="Proteomes" id="UP000269292"/>
    </source>
</evidence>
<sequence length="174" mass="19220">MTQPCRTDPALEVVEAAMTALADWFKPDSACPAKVGTTTNVRFFAGDGAPLAAWDSHASQGCDEPFVWVRAMRRFRSQSFPTPTVGTMPCDLPRVIAVELGVGWCAVVDQEPRWDDYQREAEISTDVAWRLEEAVCMTSKLLRNDDRRVGTDTIVPYGPEGGVIAWTAVIYATY</sequence>
<accession>A0A386KA04</accession>
<reference evidence="1 2" key="1">
    <citation type="submission" date="2018-08" db="EMBL/GenBank/DDBJ databases">
        <authorList>
            <person name="Washington J.M."/>
            <person name="Garlena R.A."/>
            <person name="Russell D.A."/>
            <person name="Pope W.H."/>
            <person name="Jacobs-Sera D."/>
            <person name="Hatfull G.F."/>
        </authorList>
    </citation>
    <scope>NUCLEOTIDE SEQUENCE [LARGE SCALE GENOMIC DNA]</scope>
</reference>
<dbReference type="GeneID" id="60321094"/>
<dbReference type="KEGG" id="vg:60321094"/>
<organism evidence="1 2">
    <name type="scientific">Mycobacterium phage Saguaro</name>
    <dbReference type="NCBI Taxonomy" id="2315616"/>
    <lineage>
        <taxon>Viruses</taxon>
        <taxon>Duplodnaviria</taxon>
        <taxon>Heunggongvirae</taxon>
        <taxon>Uroviricota</taxon>
        <taxon>Caudoviricetes</taxon>
        <taxon>Bclasvirinae</taxon>
        <taxon>Saguarovirus</taxon>
        <taxon>Saguarovirus saguaro</taxon>
    </lineage>
</organism>